<dbReference type="PROSITE" id="PS00018">
    <property type="entry name" value="EF_HAND_1"/>
    <property type="match status" value="2"/>
</dbReference>
<feature type="non-terminal residue" evidence="9">
    <location>
        <position position="273"/>
    </location>
</feature>
<proteinExistence type="predicted"/>
<reference evidence="9 10" key="1">
    <citation type="journal article" date="2014" name="BMC Genomics">
        <title>Genome sequencing of four Aureobasidium pullulans varieties: biotechnological potential, stress tolerance, and description of new species.</title>
        <authorList>
            <person name="Gostin Ar C."/>
            <person name="Ohm R.A."/>
            <person name="Kogej T."/>
            <person name="Sonjak S."/>
            <person name="Turk M."/>
            <person name="Zajc J."/>
            <person name="Zalar P."/>
            <person name="Grube M."/>
            <person name="Sun H."/>
            <person name="Han J."/>
            <person name="Sharma A."/>
            <person name="Chiniquy J."/>
            <person name="Ngan C.Y."/>
            <person name="Lipzen A."/>
            <person name="Barry K."/>
            <person name="Grigoriev I.V."/>
            <person name="Gunde-Cimerman N."/>
        </authorList>
    </citation>
    <scope>NUCLEOTIDE SEQUENCE [LARGE SCALE GENOMIC DNA]</scope>
    <source>
        <strain evidence="9 10">CBS 147.97</strain>
    </source>
</reference>
<accession>A0A074WLY8</accession>
<dbReference type="CDD" id="cd00051">
    <property type="entry name" value="EFh"/>
    <property type="match status" value="1"/>
</dbReference>
<keyword evidence="4" id="KW-0862">Zinc</keyword>
<keyword evidence="5" id="KW-0106">Calcium</keyword>
<dbReference type="STRING" id="1043004.A0A074WLY8"/>
<dbReference type="AlphaFoldDB" id="A0A074WLY8"/>
<dbReference type="PANTHER" id="PTHR23055:SF187">
    <property type="entry name" value="EF HAND DOMAIN PROTEIN (AFU_ORTHOLOGUE AFUA_6G07310)"/>
    <property type="match status" value="1"/>
</dbReference>
<dbReference type="PROSITE" id="PS50135">
    <property type="entry name" value="ZF_ZZ_2"/>
    <property type="match status" value="1"/>
</dbReference>
<feature type="non-terminal residue" evidence="9">
    <location>
        <position position="1"/>
    </location>
</feature>
<dbReference type="SMART" id="SM00291">
    <property type="entry name" value="ZnF_ZZ"/>
    <property type="match status" value="1"/>
</dbReference>
<evidence type="ECO:0000256" key="2">
    <source>
        <dbReference type="ARBA" id="ARBA00022737"/>
    </source>
</evidence>
<feature type="domain" description="ZZ-type" evidence="7">
    <location>
        <begin position="17"/>
        <end position="69"/>
    </location>
</feature>
<evidence type="ECO:0000256" key="5">
    <source>
        <dbReference type="ARBA" id="ARBA00022837"/>
    </source>
</evidence>
<evidence type="ECO:0000256" key="4">
    <source>
        <dbReference type="ARBA" id="ARBA00022833"/>
    </source>
</evidence>
<dbReference type="GeneID" id="25407722"/>
<dbReference type="PROSITE" id="PS50222">
    <property type="entry name" value="EF_HAND_2"/>
    <property type="match status" value="2"/>
</dbReference>
<dbReference type="Gene3D" id="1.10.238.10">
    <property type="entry name" value="EF-hand"/>
    <property type="match status" value="1"/>
</dbReference>
<dbReference type="CDD" id="cd02340">
    <property type="entry name" value="ZZ_NBR1_like"/>
    <property type="match status" value="1"/>
</dbReference>
<dbReference type="SUPFAM" id="SSF47473">
    <property type="entry name" value="EF-hand"/>
    <property type="match status" value="1"/>
</dbReference>
<dbReference type="SUPFAM" id="SSF57850">
    <property type="entry name" value="RING/U-box"/>
    <property type="match status" value="1"/>
</dbReference>
<dbReference type="InterPro" id="IPR011992">
    <property type="entry name" value="EF-hand-dom_pair"/>
</dbReference>
<dbReference type="RefSeq" id="XP_013424760.1">
    <property type="nucleotide sequence ID" value="XM_013569306.1"/>
</dbReference>
<dbReference type="PANTHER" id="PTHR23055">
    <property type="entry name" value="CALCIUM BINDING PROTEINS"/>
    <property type="match status" value="1"/>
</dbReference>
<dbReference type="Proteomes" id="UP000027730">
    <property type="component" value="Unassembled WGS sequence"/>
</dbReference>
<dbReference type="Pfam" id="PF00569">
    <property type="entry name" value="ZZ"/>
    <property type="match status" value="1"/>
</dbReference>
<keyword evidence="3 6" id="KW-0863">Zinc-finger</keyword>
<name>A0A074WLY8_9PEZI</name>
<dbReference type="GO" id="GO:0005509">
    <property type="term" value="F:calcium ion binding"/>
    <property type="evidence" value="ECO:0007669"/>
    <property type="project" value="InterPro"/>
</dbReference>
<keyword evidence="1" id="KW-0479">Metal-binding</keyword>
<keyword evidence="10" id="KW-1185">Reference proteome</keyword>
<dbReference type="PRINTS" id="PR00450">
    <property type="entry name" value="RECOVERIN"/>
</dbReference>
<dbReference type="GO" id="GO:0008270">
    <property type="term" value="F:zinc ion binding"/>
    <property type="evidence" value="ECO:0007669"/>
    <property type="project" value="UniProtKB-KW"/>
</dbReference>
<evidence type="ECO:0008006" key="11">
    <source>
        <dbReference type="Google" id="ProtNLM"/>
    </source>
</evidence>
<evidence type="ECO:0000313" key="10">
    <source>
        <dbReference type="Proteomes" id="UP000027730"/>
    </source>
</evidence>
<dbReference type="GO" id="GO:0005829">
    <property type="term" value="C:cytosol"/>
    <property type="evidence" value="ECO:0007669"/>
    <property type="project" value="TreeGrafter"/>
</dbReference>
<protein>
    <recommendedName>
        <fullName evidence="11">EF-hand</fullName>
    </recommendedName>
</protein>
<organism evidence="9 10">
    <name type="scientific">Aureobasidium namibiae CBS 147.97</name>
    <dbReference type="NCBI Taxonomy" id="1043004"/>
    <lineage>
        <taxon>Eukaryota</taxon>
        <taxon>Fungi</taxon>
        <taxon>Dikarya</taxon>
        <taxon>Ascomycota</taxon>
        <taxon>Pezizomycotina</taxon>
        <taxon>Dothideomycetes</taxon>
        <taxon>Dothideomycetidae</taxon>
        <taxon>Dothideales</taxon>
        <taxon>Saccotheciaceae</taxon>
        <taxon>Aureobasidium</taxon>
    </lineage>
</organism>
<evidence type="ECO:0000256" key="6">
    <source>
        <dbReference type="PROSITE-ProRule" id="PRU00228"/>
    </source>
</evidence>
<dbReference type="OrthoDB" id="2122982at2759"/>
<sequence>VVYHIAEERTLRQLYVHNGIRCEQCGQCPILGVRWHCNNCPDYDLCSACESQPLHPRTHVFTKIRIPISFLGQNYQVQDVSYPGESMTHWPALRSSLKRQLAVDSGFEDLQIQVFYDQFTCKVNSNYPEDPMQIGFAADRRAFNKLMISPTWTRPVEPNLLYDRMFNFYDTDSNGLIGFREYVLGIAYLRRPDKQSSLGRVFLGYDLDGDGYVSRRDFIRMLSAKYAIQKRLVEDSIRTAESDMVTYTANIVQSSQPISAAFAQEDVPPGQTR</sequence>
<dbReference type="Gene3D" id="3.30.60.90">
    <property type="match status" value="1"/>
</dbReference>
<evidence type="ECO:0000259" key="8">
    <source>
        <dbReference type="PROSITE" id="PS50222"/>
    </source>
</evidence>
<dbReference type="SMART" id="SM00054">
    <property type="entry name" value="EFh"/>
    <property type="match status" value="2"/>
</dbReference>
<dbReference type="InterPro" id="IPR000433">
    <property type="entry name" value="Znf_ZZ"/>
</dbReference>
<dbReference type="InterPro" id="IPR018247">
    <property type="entry name" value="EF_Hand_1_Ca_BS"/>
</dbReference>
<dbReference type="InterPro" id="IPR002048">
    <property type="entry name" value="EF_hand_dom"/>
</dbReference>
<dbReference type="InterPro" id="IPR028846">
    <property type="entry name" value="Recoverin"/>
</dbReference>
<evidence type="ECO:0000313" key="9">
    <source>
        <dbReference type="EMBL" id="KEQ70807.1"/>
    </source>
</evidence>
<dbReference type="EMBL" id="KL584716">
    <property type="protein sequence ID" value="KEQ70807.1"/>
    <property type="molecule type" value="Genomic_DNA"/>
</dbReference>
<dbReference type="PROSITE" id="PS01357">
    <property type="entry name" value="ZF_ZZ_1"/>
    <property type="match status" value="1"/>
</dbReference>
<dbReference type="HOGENOM" id="CLU_988842_0_0_1"/>
<feature type="domain" description="EF-hand" evidence="8">
    <location>
        <begin position="157"/>
        <end position="192"/>
    </location>
</feature>
<evidence type="ECO:0000259" key="7">
    <source>
        <dbReference type="PROSITE" id="PS50135"/>
    </source>
</evidence>
<evidence type="ECO:0000256" key="1">
    <source>
        <dbReference type="ARBA" id="ARBA00022723"/>
    </source>
</evidence>
<gene>
    <name evidence="9" type="ORF">M436DRAFT_12355</name>
</gene>
<keyword evidence="2" id="KW-0677">Repeat</keyword>
<evidence type="ECO:0000256" key="3">
    <source>
        <dbReference type="ARBA" id="ARBA00022771"/>
    </source>
</evidence>
<feature type="domain" description="EF-hand" evidence="8">
    <location>
        <begin position="193"/>
        <end position="228"/>
    </location>
</feature>
<dbReference type="GO" id="GO:0016020">
    <property type="term" value="C:membrane"/>
    <property type="evidence" value="ECO:0007669"/>
    <property type="project" value="TreeGrafter"/>
</dbReference>
<dbReference type="InterPro" id="IPR043145">
    <property type="entry name" value="Znf_ZZ_sf"/>
</dbReference>